<comment type="caution">
    <text evidence="5">The sequence shown here is derived from an EMBL/GenBank/DDBJ whole genome shotgun (WGS) entry which is preliminary data.</text>
</comment>
<keyword evidence="2" id="KW-0328">Glycosyltransferase</keyword>
<dbReference type="InterPro" id="IPR001173">
    <property type="entry name" value="Glyco_trans_2-like"/>
</dbReference>
<feature type="domain" description="Glycosyltransferase 2-like" evidence="4">
    <location>
        <begin position="8"/>
        <end position="124"/>
    </location>
</feature>
<evidence type="ECO:0000256" key="2">
    <source>
        <dbReference type="ARBA" id="ARBA00022676"/>
    </source>
</evidence>
<dbReference type="SUPFAM" id="SSF53448">
    <property type="entry name" value="Nucleotide-diphospho-sugar transferases"/>
    <property type="match status" value="1"/>
</dbReference>
<dbReference type="GO" id="GO:0016757">
    <property type="term" value="F:glycosyltransferase activity"/>
    <property type="evidence" value="ECO:0007669"/>
    <property type="project" value="UniProtKB-KW"/>
</dbReference>
<keyword evidence="3 5" id="KW-0808">Transferase</keyword>
<proteinExistence type="inferred from homology"/>
<accession>A0A372IT26</accession>
<name>A0A372IT26_9BACT</name>
<dbReference type="Gene3D" id="3.90.550.10">
    <property type="entry name" value="Spore Coat Polysaccharide Biosynthesis Protein SpsA, Chain A"/>
    <property type="match status" value="1"/>
</dbReference>
<dbReference type="PANTHER" id="PTHR43685:SF5">
    <property type="entry name" value="GLYCOSYLTRANSFERASE EPSE-RELATED"/>
    <property type="match status" value="1"/>
</dbReference>
<organism evidence="5 6">
    <name type="scientific">Paracidobacterium acidisoli</name>
    <dbReference type="NCBI Taxonomy" id="2303751"/>
    <lineage>
        <taxon>Bacteria</taxon>
        <taxon>Pseudomonadati</taxon>
        <taxon>Acidobacteriota</taxon>
        <taxon>Terriglobia</taxon>
        <taxon>Terriglobales</taxon>
        <taxon>Acidobacteriaceae</taxon>
        <taxon>Paracidobacterium</taxon>
    </lineage>
</organism>
<evidence type="ECO:0000256" key="1">
    <source>
        <dbReference type="ARBA" id="ARBA00006739"/>
    </source>
</evidence>
<dbReference type="EMBL" id="QVQT01000001">
    <property type="protein sequence ID" value="RFU18085.1"/>
    <property type="molecule type" value="Genomic_DNA"/>
</dbReference>
<dbReference type="Proteomes" id="UP000264702">
    <property type="component" value="Unassembled WGS sequence"/>
</dbReference>
<reference evidence="5 6" key="1">
    <citation type="submission" date="2018-08" db="EMBL/GenBank/DDBJ databases">
        <title>Acidipila sp. 4G-K13, an acidobacterium isolated from forest soil.</title>
        <authorList>
            <person name="Gao Z.-H."/>
            <person name="Qiu L.-H."/>
        </authorList>
    </citation>
    <scope>NUCLEOTIDE SEQUENCE [LARGE SCALE GENOMIC DNA]</scope>
    <source>
        <strain evidence="5 6">4G-K13</strain>
    </source>
</reference>
<dbReference type="RefSeq" id="WP_117297156.1">
    <property type="nucleotide sequence ID" value="NZ_QVQT02000001.1"/>
</dbReference>
<evidence type="ECO:0000313" key="5">
    <source>
        <dbReference type="EMBL" id="RFU18085.1"/>
    </source>
</evidence>
<dbReference type="Pfam" id="PF00535">
    <property type="entry name" value="Glycos_transf_2"/>
    <property type="match status" value="1"/>
</dbReference>
<sequence length="325" mass="36731">MTQDRLITVGVPVYNAMPWLPESLDSILSQTFHDFDLLVIVDGATDDSLDYLESIDDSRLRILTQENSGVAQTLNRMLHEARTPWLVRHDADDVSYPLRLARIAEAIEQHPDAGMFYSFADYYPVHASAGRFRCSRGPAASLRSMAERGYVPSICHPSAALHIEKTLRIGGYRLDLPAEDADLWWRMALAWDIHCIPEPLVGFRHNGASVSTRRFHMQETAGLYVQYLLLSHLWNLVPQSFCIVEKELEKLADPAQRSAKYLLRSMNLRLSERQPLRAAAAFLKALAASPSYVAGRVRDEIFPGTIVNGISPELFLQRKDILWAD</sequence>
<protein>
    <submittedName>
        <fullName evidence="5">Glycosyltransferase family 2 protein</fullName>
    </submittedName>
</protein>
<dbReference type="CDD" id="cd00761">
    <property type="entry name" value="Glyco_tranf_GTA_type"/>
    <property type="match status" value="1"/>
</dbReference>
<dbReference type="InterPro" id="IPR050834">
    <property type="entry name" value="Glycosyltransf_2"/>
</dbReference>
<evidence type="ECO:0000313" key="6">
    <source>
        <dbReference type="Proteomes" id="UP000264702"/>
    </source>
</evidence>
<comment type="similarity">
    <text evidence="1">Belongs to the glycosyltransferase 2 family.</text>
</comment>
<evidence type="ECO:0000256" key="3">
    <source>
        <dbReference type="ARBA" id="ARBA00022679"/>
    </source>
</evidence>
<gene>
    <name evidence="5" type="ORF">D0Y96_00415</name>
</gene>
<dbReference type="OrthoDB" id="111731at2"/>
<dbReference type="InterPro" id="IPR029044">
    <property type="entry name" value="Nucleotide-diphossugar_trans"/>
</dbReference>
<dbReference type="AlphaFoldDB" id="A0A372IT26"/>
<dbReference type="PANTHER" id="PTHR43685">
    <property type="entry name" value="GLYCOSYLTRANSFERASE"/>
    <property type="match status" value="1"/>
</dbReference>
<evidence type="ECO:0000259" key="4">
    <source>
        <dbReference type="Pfam" id="PF00535"/>
    </source>
</evidence>
<keyword evidence="6" id="KW-1185">Reference proteome</keyword>